<keyword evidence="6" id="KW-1185">Reference proteome</keyword>
<dbReference type="AlphaFoldDB" id="A0A849ADH3"/>
<feature type="domain" description="Lsr2 dimerization" evidence="3">
    <location>
        <begin position="1"/>
        <end position="57"/>
    </location>
</feature>
<keyword evidence="1" id="KW-0238">DNA-binding</keyword>
<evidence type="ECO:0000256" key="1">
    <source>
        <dbReference type="ARBA" id="ARBA00023125"/>
    </source>
</evidence>
<feature type="region of interest" description="Disordered" evidence="2">
    <location>
        <begin position="54"/>
        <end position="77"/>
    </location>
</feature>
<name>A0A849ADH3_9MICO</name>
<evidence type="ECO:0000256" key="2">
    <source>
        <dbReference type="SAM" id="MobiDB-lite"/>
    </source>
</evidence>
<evidence type="ECO:0000313" key="5">
    <source>
        <dbReference type="EMBL" id="NNG37957.1"/>
    </source>
</evidence>
<dbReference type="Gene3D" id="3.30.60.230">
    <property type="entry name" value="Lsr2, dimerization domain"/>
    <property type="match status" value="1"/>
</dbReference>
<evidence type="ECO:0000259" key="4">
    <source>
        <dbReference type="Pfam" id="PF23359"/>
    </source>
</evidence>
<dbReference type="RefSeq" id="WP_171151297.1">
    <property type="nucleotide sequence ID" value="NZ_JABENB010000001.1"/>
</dbReference>
<comment type="caution">
    <text evidence="5">The sequence shown here is derived from an EMBL/GenBank/DDBJ whole genome shotgun (WGS) entry which is preliminary data.</text>
</comment>
<dbReference type="Gene3D" id="4.10.320.10">
    <property type="entry name" value="E3-binding domain"/>
    <property type="match status" value="1"/>
</dbReference>
<dbReference type="InterPro" id="IPR024412">
    <property type="entry name" value="Lsr2_dim_dom"/>
</dbReference>
<dbReference type="Proteomes" id="UP000557772">
    <property type="component" value="Unassembled WGS sequence"/>
</dbReference>
<accession>A0A849ADH3</accession>
<dbReference type="InterPro" id="IPR042261">
    <property type="entry name" value="Lsr2-like_dimerization"/>
</dbReference>
<dbReference type="InterPro" id="IPR036625">
    <property type="entry name" value="E3-bd_dom_sf"/>
</dbReference>
<evidence type="ECO:0000313" key="6">
    <source>
        <dbReference type="Proteomes" id="UP000557772"/>
    </source>
</evidence>
<dbReference type="InterPro" id="IPR055370">
    <property type="entry name" value="Lsr2_DNA-bd"/>
</dbReference>
<dbReference type="GO" id="GO:0003677">
    <property type="term" value="F:DNA binding"/>
    <property type="evidence" value="ECO:0007669"/>
    <property type="project" value="UniProtKB-KW"/>
</dbReference>
<dbReference type="EMBL" id="JABENB010000001">
    <property type="protein sequence ID" value="NNG37957.1"/>
    <property type="molecule type" value="Genomic_DNA"/>
</dbReference>
<evidence type="ECO:0000259" key="3">
    <source>
        <dbReference type="Pfam" id="PF11774"/>
    </source>
</evidence>
<dbReference type="Pfam" id="PF11774">
    <property type="entry name" value="Lsr2"/>
    <property type="match status" value="1"/>
</dbReference>
<proteinExistence type="predicted"/>
<dbReference type="GO" id="GO:0016746">
    <property type="term" value="F:acyltransferase activity"/>
    <property type="evidence" value="ECO:0007669"/>
    <property type="project" value="InterPro"/>
</dbReference>
<gene>
    <name evidence="5" type="ORF">HJ588_01530</name>
</gene>
<reference evidence="5 6" key="1">
    <citation type="submission" date="2020-05" db="EMBL/GenBank/DDBJ databases">
        <title>Flexivirga sp. ID2601S isolated from air conditioner.</title>
        <authorList>
            <person name="Kim D.H."/>
        </authorList>
    </citation>
    <scope>NUCLEOTIDE SEQUENCE [LARGE SCALE GENOMIC DNA]</scope>
    <source>
        <strain evidence="5 6">ID2601S</strain>
    </source>
</reference>
<feature type="domain" description="Lsr2 DNA-binding" evidence="4">
    <location>
        <begin position="71"/>
        <end position="106"/>
    </location>
</feature>
<protein>
    <submittedName>
        <fullName evidence="5">Lsr2 family protein</fullName>
    </submittedName>
</protein>
<sequence length="108" mass="11725">MAQRVQILLEDDIDGSEASETVIFGLDGKSYEIDLSAANAARLRDDFAKWTGHGRQVKGRTRGAAAKPSTGRSDLNKVREWGRDNGFKVSDRGRVSAELQAAYAKANG</sequence>
<dbReference type="Pfam" id="PF23359">
    <property type="entry name" value="Lsr2_DNA-bd"/>
    <property type="match status" value="1"/>
</dbReference>
<organism evidence="5 6">
    <name type="scientific">Flexivirga aerilata</name>
    <dbReference type="NCBI Taxonomy" id="1656889"/>
    <lineage>
        <taxon>Bacteria</taxon>
        <taxon>Bacillati</taxon>
        <taxon>Actinomycetota</taxon>
        <taxon>Actinomycetes</taxon>
        <taxon>Micrococcales</taxon>
        <taxon>Dermacoccaceae</taxon>
        <taxon>Flexivirga</taxon>
    </lineage>
</organism>